<dbReference type="Proteomes" id="UP000825729">
    <property type="component" value="Unassembled WGS sequence"/>
</dbReference>
<dbReference type="EMBL" id="JAINDJ010000004">
    <property type="protein sequence ID" value="KAG9449946.1"/>
    <property type="molecule type" value="Genomic_DNA"/>
</dbReference>
<dbReference type="AlphaFoldDB" id="A0AAV7END2"/>
<organism evidence="1 2">
    <name type="scientific">Aristolochia fimbriata</name>
    <name type="common">White veined hardy Dutchman's pipe vine</name>
    <dbReference type="NCBI Taxonomy" id="158543"/>
    <lineage>
        <taxon>Eukaryota</taxon>
        <taxon>Viridiplantae</taxon>
        <taxon>Streptophyta</taxon>
        <taxon>Embryophyta</taxon>
        <taxon>Tracheophyta</taxon>
        <taxon>Spermatophyta</taxon>
        <taxon>Magnoliopsida</taxon>
        <taxon>Magnoliidae</taxon>
        <taxon>Piperales</taxon>
        <taxon>Aristolochiaceae</taxon>
        <taxon>Aristolochia</taxon>
    </lineage>
</organism>
<reference evidence="1 2" key="1">
    <citation type="submission" date="2021-07" db="EMBL/GenBank/DDBJ databases">
        <title>The Aristolochia fimbriata genome: insights into angiosperm evolution, floral development and chemical biosynthesis.</title>
        <authorList>
            <person name="Jiao Y."/>
        </authorList>
    </citation>
    <scope>NUCLEOTIDE SEQUENCE [LARGE SCALE GENOMIC DNA]</scope>
    <source>
        <strain evidence="1">IBCAS-2021</strain>
        <tissue evidence="1">Leaf</tissue>
    </source>
</reference>
<accession>A0AAV7END2</accession>
<evidence type="ECO:0000313" key="2">
    <source>
        <dbReference type="Proteomes" id="UP000825729"/>
    </source>
</evidence>
<keyword evidence="2" id="KW-1185">Reference proteome</keyword>
<proteinExistence type="predicted"/>
<comment type="caution">
    <text evidence="1">The sequence shown here is derived from an EMBL/GenBank/DDBJ whole genome shotgun (WGS) entry which is preliminary data.</text>
</comment>
<name>A0AAV7END2_ARIFI</name>
<protein>
    <submittedName>
        <fullName evidence="1">Uncharacterized protein</fullName>
    </submittedName>
</protein>
<sequence>MATMCPMLKFIRVFGHKGFPLTQESVRAQWTIQNRRKNDDLPRASILNFDSGAATEKSVGKLNLYRQGGKWFHDSLAESSPREYRQSRAPTRAPIPTYTWSLVQSGHPMFDKIKTASAKD</sequence>
<evidence type="ECO:0000313" key="1">
    <source>
        <dbReference type="EMBL" id="KAG9449946.1"/>
    </source>
</evidence>
<gene>
    <name evidence="1" type="ORF">H6P81_009911</name>
</gene>